<feature type="compositionally biased region" description="Low complexity" evidence="1">
    <location>
        <begin position="73"/>
        <end position="84"/>
    </location>
</feature>
<evidence type="ECO:0000313" key="3">
    <source>
        <dbReference type="Proteomes" id="UP000215703"/>
    </source>
</evidence>
<gene>
    <name evidence="2" type="ORF">CIT37_22210</name>
</gene>
<feature type="region of interest" description="Disordered" evidence="1">
    <location>
        <begin position="69"/>
        <end position="120"/>
    </location>
</feature>
<organism evidence="2 3">
    <name type="scientific">Bradyrhizobium ottawaense</name>
    <dbReference type="NCBI Taxonomy" id="931866"/>
    <lineage>
        <taxon>Bacteria</taxon>
        <taxon>Pseudomonadati</taxon>
        <taxon>Pseudomonadota</taxon>
        <taxon>Alphaproteobacteria</taxon>
        <taxon>Hyphomicrobiales</taxon>
        <taxon>Nitrobacteraceae</taxon>
        <taxon>Bradyrhizobium</taxon>
    </lineage>
</organism>
<reference evidence="2 3" key="1">
    <citation type="journal article" date="2014" name="Int. J. Syst. Evol. Microbiol.">
        <title>Bradyrhizobium ottawaense sp. nov., a symbiotic nitrogen fixing bacterium from root nodules of soybeans in Canada.</title>
        <authorList>
            <person name="Yu X."/>
            <person name="Cloutier S."/>
            <person name="Tambong J.T."/>
            <person name="Bromfield E.S."/>
        </authorList>
    </citation>
    <scope>NUCLEOTIDE SEQUENCE [LARGE SCALE GENOMIC DNA]</scope>
    <source>
        <strain evidence="2 3">OO99</strain>
    </source>
</reference>
<dbReference type="EMBL" id="CP029425">
    <property type="protein sequence ID" value="AWL94573.1"/>
    <property type="molecule type" value="Genomic_DNA"/>
</dbReference>
<evidence type="ECO:0000256" key="1">
    <source>
        <dbReference type="SAM" id="MobiDB-lite"/>
    </source>
</evidence>
<dbReference type="InterPro" id="IPR014917">
    <property type="entry name" value="DUF1800"/>
</dbReference>
<name>A0A2U8P9Z3_9BRAD</name>
<dbReference type="AlphaFoldDB" id="A0A2U8P9Z3"/>
<dbReference type="Proteomes" id="UP000215703">
    <property type="component" value="Chromosome"/>
</dbReference>
<evidence type="ECO:0000313" key="2">
    <source>
        <dbReference type="EMBL" id="AWL94573.1"/>
    </source>
</evidence>
<accession>A0A2U8P9Z3</accession>
<proteinExistence type="predicted"/>
<protein>
    <submittedName>
        <fullName evidence="2">DUF1800 domain-containing protein</fullName>
    </submittedName>
</protein>
<sequence length="489" mass="52838">MSNSARAEAVLALHRFGMGPRPGSIAAVGSDPRGALIAELDRPLALTAASALPPSAKAYRTVADANARRAARAKQAQQQAKKQQMASAGSGDQAEARPEGQAQGYAQEKDAAEMAAKQAADAIPDPGRPIYLQEAKLRTEAALTADIGFAERLVWFWSNHFCISANKIQSMSGAYEREAVRANALGRFVDLLLAVEGHPAMLFYLDNLESMGANSTAGINRNRGLNENIAREIMELHTLGVRTGYTQDDVISFANVMTGWTLVPPGADPQHGGEFTFNPRLHEPGGQTLLGKRYEQEDVEQGRAVLRDLAAHPATATHVATKLARHFVTDAPPPTLVEQMTKSFRETDGDLKQIAIAMVSSDEAWRAPPAKLKRPSEWVVGMVRATGITQVDPVLYTGGQQLLGEPLWRPSAPKGYPDDEASWIDGVGRRLDVANNFAERISGMADPQAIVEDVFASEIAAEVKQAVGRAESRQQALALLFMSADFQRR</sequence>
<dbReference type="KEGG" id="bot:CIT37_22210"/>
<reference evidence="2 3" key="2">
    <citation type="journal article" date="2017" name="Syst. Appl. Microbiol.">
        <title>Soybeans inoculated with root zone soils of Canadian native legumes harbour diverse and novel Bradyrhizobium spp. that possess agricultural potential.</title>
        <authorList>
            <person name="Bromfield E.S.P."/>
            <person name="Cloutier S."/>
            <person name="Tambong J.T."/>
            <person name="Tran Thi T.V."/>
        </authorList>
    </citation>
    <scope>NUCLEOTIDE SEQUENCE [LARGE SCALE GENOMIC DNA]</scope>
    <source>
        <strain evidence="2 3">OO99</strain>
    </source>
</reference>
<dbReference type="Pfam" id="PF08811">
    <property type="entry name" value="DUF1800"/>
    <property type="match status" value="1"/>
</dbReference>
<dbReference type="GeneID" id="92965337"/>
<dbReference type="RefSeq" id="WP_095426112.1">
    <property type="nucleotide sequence ID" value="NZ_CP029425.2"/>
</dbReference>